<dbReference type="InterPro" id="IPR052355">
    <property type="entry name" value="CENP-V-like"/>
</dbReference>
<keyword evidence="3" id="KW-0862">Zinc</keyword>
<accession>A0ABP9KHK3</accession>
<dbReference type="SUPFAM" id="SSF51316">
    <property type="entry name" value="Mss4-like"/>
    <property type="match status" value="1"/>
</dbReference>
<dbReference type="Gene3D" id="2.170.150.70">
    <property type="match status" value="1"/>
</dbReference>
<keyword evidence="6" id="KW-1185">Reference proteome</keyword>
<comment type="similarity">
    <text evidence="1">Belongs to the Gfa family.</text>
</comment>
<comment type="caution">
    <text evidence="5">The sequence shown here is derived from an EMBL/GenBank/DDBJ whole genome shotgun (WGS) entry which is preliminary data.</text>
</comment>
<dbReference type="PANTHER" id="PTHR28620:SF1">
    <property type="entry name" value="CENP-V_GFA DOMAIN-CONTAINING PROTEIN"/>
    <property type="match status" value="1"/>
</dbReference>
<evidence type="ECO:0000256" key="1">
    <source>
        <dbReference type="ARBA" id="ARBA00005495"/>
    </source>
</evidence>
<evidence type="ECO:0000313" key="5">
    <source>
        <dbReference type="EMBL" id="GAA5059038.1"/>
    </source>
</evidence>
<dbReference type="PROSITE" id="PS51891">
    <property type="entry name" value="CENP_V_GFA"/>
    <property type="match status" value="1"/>
</dbReference>
<gene>
    <name evidence="5" type="ORF">GCM10023208_25910</name>
</gene>
<dbReference type="Proteomes" id="UP001500518">
    <property type="component" value="Unassembled WGS sequence"/>
</dbReference>
<evidence type="ECO:0000313" key="6">
    <source>
        <dbReference type="Proteomes" id="UP001500518"/>
    </source>
</evidence>
<dbReference type="EMBL" id="BAABHV010000021">
    <property type="protein sequence ID" value="GAA5059038.1"/>
    <property type="molecule type" value="Genomic_DNA"/>
</dbReference>
<dbReference type="InterPro" id="IPR006913">
    <property type="entry name" value="CENP-V/GFA"/>
</dbReference>
<feature type="domain" description="CENP-V/GFA" evidence="4">
    <location>
        <begin position="5"/>
        <end position="120"/>
    </location>
</feature>
<reference evidence="6" key="1">
    <citation type="journal article" date="2019" name="Int. J. Syst. Evol. Microbiol.">
        <title>The Global Catalogue of Microorganisms (GCM) 10K type strain sequencing project: providing services to taxonomists for standard genome sequencing and annotation.</title>
        <authorList>
            <consortium name="The Broad Institute Genomics Platform"/>
            <consortium name="The Broad Institute Genome Sequencing Center for Infectious Disease"/>
            <person name="Wu L."/>
            <person name="Ma J."/>
        </authorList>
    </citation>
    <scope>NUCLEOTIDE SEQUENCE [LARGE SCALE GENOMIC DNA]</scope>
    <source>
        <strain evidence="6">JCM 18014</strain>
    </source>
</reference>
<evidence type="ECO:0000259" key="4">
    <source>
        <dbReference type="PROSITE" id="PS51891"/>
    </source>
</evidence>
<protein>
    <submittedName>
        <fullName evidence="5">GFA family protein</fullName>
    </submittedName>
</protein>
<evidence type="ECO:0000256" key="2">
    <source>
        <dbReference type="ARBA" id="ARBA00022723"/>
    </source>
</evidence>
<proteinExistence type="inferred from homology"/>
<dbReference type="PANTHER" id="PTHR28620">
    <property type="entry name" value="CENTROMERE PROTEIN V"/>
    <property type="match status" value="1"/>
</dbReference>
<name>A0ABP9KHK3_9SPHN</name>
<sequence length="137" mass="15285">MSGRREGGCHCGTVRFMVNLPAEPRVRRCNCSICTMKGVVMLDVLRSALNITHGESALTLYTFGTGEAKHRFCAKCGIHPFHQTRSDPDRWGINVACIDGMTIYDFSEVPVFDGRNHPVDTGKSVVLGTMRYERFVD</sequence>
<keyword evidence="2" id="KW-0479">Metal-binding</keyword>
<evidence type="ECO:0000256" key="3">
    <source>
        <dbReference type="ARBA" id="ARBA00022833"/>
    </source>
</evidence>
<organism evidence="5 6">
    <name type="scientific">Erythrobacter westpacificensis</name>
    <dbReference type="NCBI Taxonomy" id="1055231"/>
    <lineage>
        <taxon>Bacteria</taxon>
        <taxon>Pseudomonadati</taxon>
        <taxon>Pseudomonadota</taxon>
        <taxon>Alphaproteobacteria</taxon>
        <taxon>Sphingomonadales</taxon>
        <taxon>Erythrobacteraceae</taxon>
        <taxon>Erythrobacter/Porphyrobacter group</taxon>
        <taxon>Erythrobacter</taxon>
    </lineage>
</organism>
<dbReference type="Pfam" id="PF04828">
    <property type="entry name" value="GFA"/>
    <property type="match status" value="1"/>
</dbReference>
<dbReference type="InterPro" id="IPR011057">
    <property type="entry name" value="Mss4-like_sf"/>
</dbReference>